<dbReference type="PANTHER" id="PTHR46438:SF11">
    <property type="entry name" value="LIPASE-RELATED"/>
    <property type="match status" value="1"/>
</dbReference>
<sequence>MFGTGATKKQFTTSDGVELSYFEAGSSHPLIMIHGWSQTAEQWHNQINHFADSHRVLALDLRGHGQSAKPDFGYCIYRFSKDLCDLIVELGLGDMVLMGHSMGCSVIWGYYDLFGVEGIAKIVFAVSASCKPMACKIDICLCNTGSIRPLARFAPQSATSLKSARTF</sequence>
<evidence type="ECO:0000313" key="3">
    <source>
        <dbReference type="Proteomes" id="UP001056291"/>
    </source>
</evidence>
<reference evidence="2" key="1">
    <citation type="submission" date="2022-06" db="EMBL/GenBank/DDBJ databases">
        <title>Sneathiella actinostolidae sp. nov., isolated from a sea anemonein the Western Pacific Ocean.</title>
        <authorList>
            <person name="Wei M.J."/>
        </authorList>
    </citation>
    <scope>NUCLEOTIDE SEQUENCE</scope>
    <source>
        <strain evidence="2">PHK-P5</strain>
    </source>
</reference>
<name>A0ABY4W2Q9_9PROT</name>
<accession>A0ABY4W2Q9</accession>
<dbReference type="SUPFAM" id="SSF53474">
    <property type="entry name" value="alpha/beta-Hydrolases"/>
    <property type="match status" value="1"/>
</dbReference>
<keyword evidence="3" id="KW-1185">Reference proteome</keyword>
<dbReference type="Gene3D" id="3.40.50.1820">
    <property type="entry name" value="alpha/beta hydrolase"/>
    <property type="match status" value="1"/>
</dbReference>
<dbReference type="InterPro" id="IPR000073">
    <property type="entry name" value="AB_hydrolase_1"/>
</dbReference>
<proteinExistence type="predicted"/>
<dbReference type="Pfam" id="PF00561">
    <property type="entry name" value="Abhydrolase_1"/>
    <property type="match status" value="1"/>
</dbReference>
<dbReference type="Proteomes" id="UP001056291">
    <property type="component" value="Chromosome"/>
</dbReference>
<dbReference type="PANTHER" id="PTHR46438">
    <property type="entry name" value="ALPHA/BETA-HYDROLASES SUPERFAMILY PROTEIN"/>
    <property type="match status" value="1"/>
</dbReference>
<protein>
    <submittedName>
        <fullName evidence="2">Alpha/beta hydrolase</fullName>
    </submittedName>
</protein>
<feature type="domain" description="AB hydrolase-1" evidence="1">
    <location>
        <begin position="29"/>
        <end position="127"/>
    </location>
</feature>
<keyword evidence="2" id="KW-0378">Hydrolase</keyword>
<dbReference type="EMBL" id="CP098747">
    <property type="protein sequence ID" value="USG61237.1"/>
    <property type="molecule type" value="Genomic_DNA"/>
</dbReference>
<dbReference type="InterPro" id="IPR029058">
    <property type="entry name" value="AB_hydrolase_fold"/>
</dbReference>
<gene>
    <name evidence="2" type="ORF">NBZ79_18935</name>
</gene>
<evidence type="ECO:0000313" key="2">
    <source>
        <dbReference type="EMBL" id="USG61237.1"/>
    </source>
</evidence>
<dbReference type="GO" id="GO:0016787">
    <property type="term" value="F:hydrolase activity"/>
    <property type="evidence" value="ECO:0007669"/>
    <property type="project" value="UniProtKB-KW"/>
</dbReference>
<dbReference type="RefSeq" id="WP_251934224.1">
    <property type="nucleotide sequence ID" value="NZ_CP098747.1"/>
</dbReference>
<evidence type="ECO:0000259" key="1">
    <source>
        <dbReference type="Pfam" id="PF00561"/>
    </source>
</evidence>
<organism evidence="2 3">
    <name type="scientific">Sneathiella marina</name>
    <dbReference type="NCBI Taxonomy" id="2950108"/>
    <lineage>
        <taxon>Bacteria</taxon>
        <taxon>Pseudomonadati</taxon>
        <taxon>Pseudomonadota</taxon>
        <taxon>Alphaproteobacteria</taxon>
        <taxon>Sneathiellales</taxon>
        <taxon>Sneathiellaceae</taxon>
        <taxon>Sneathiella</taxon>
    </lineage>
</organism>